<dbReference type="EMBL" id="JACIJM010000003">
    <property type="protein sequence ID" value="MBB5721650.1"/>
    <property type="molecule type" value="Genomic_DNA"/>
</dbReference>
<evidence type="ECO:0000256" key="2">
    <source>
        <dbReference type="ARBA" id="ARBA00008711"/>
    </source>
</evidence>
<dbReference type="InterPro" id="IPR004026">
    <property type="entry name" value="Ada_DNA_repair_Zn-bd"/>
</dbReference>
<evidence type="ECO:0000256" key="1">
    <source>
        <dbReference type="ARBA" id="ARBA00001286"/>
    </source>
</evidence>
<feature type="active site" description="Nucleophile; methyl group acceptor from methylphosphotriester" evidence="10">
    <location>
        <position position="37"/>
    </location>
</feature>
<organism evidence="13 14">
    <name type="scientific">Yoonia ponticola</name>
    <dbReference type="NCBI Taxonomy" id="1524255"/>
    <lineage>
        <taxon>Bacteria</taxon>
        <taxon>Pseudomonadati</taxon>
        <taxon>Pseudomonadota</taxon>
        <taxon>Alphaproteobacteria</taxon>
        <taxon>Rhodobacterales</taxon>
        <taxon>Paracoccaceae</taxon>
        <taxon>Yoonia</taxon>
    </lineage>
</organism>
<dbReference type="InterPro" id="IPR018060">
    <property type="entry name" value="HTH_AraC"/>
</dbReference>
<dbReference type="GO" id="GO:0043565">
    <property type="term" value="F:sequence-specific DNA binding"/>
    <property type="evidence" value="ECO:0007669"/>
    <property type="project" value="InterPro"/>
</dbReference>
<dbReference type="PROSITE" id="PS00374">
    <property type="entry name" value="MGMT"/>
    <property type="match status" value="1"/>
</dbReference>
<dbReference type="Gene3D" id="3.40.10.10">
    <property type="entry name" value="DNA Methylphosphotriester Repair Domain"/>
    <property type="match status" value="1"/>
</dbReference>
<comment type="catalytic activity">
    <reaction evidence="1">
        <text>a 4-O-methyl-thymidine in DNA + L-cysteinyl-[protein] = a thymidine in DNA + S-methyl-L-cysteinyl-[protein]</text>
        <dbReference type="Rhea" id="RHEA:53428"/>
        <dbReference type="Rhea" id="RHEA-COMP:10131"/>
        <dbReference type="Rhea" id="RHEA-COMP:10132"/>
        <dbReference type="Rhea" id="RHEA-COMP:13555"/>
        <dbReference type="Rhea" id="RHEA-COMP:13556"/>
        <dbReference type="ChEBI" id="CHEBI:29950"/>
        <dbReference type="ChEBI" id="CHEBI:82612"/>
        <dbReference type="ChEBI" id="CHEBI:137386"/>
        <dbReference type="ChEBI" id="CHEBI:137387"/>
        <dbReference type="EC" id="2.1.1.63"/>
    </reaction>
</comment>
<comment type="cofactor">
    <cofactor evidence="11">
        <name>Zn(2+)</name>
        <dbReference type="ChEBI" id="CHEBI:29105"/>
    </cofactor>
    <text evidence="11">Binds 1 zinc ion per subunit.</text>
</comment>
<dbReference type="InterPro" id="IPR001497">
    <property type="entry name" value="MethylDNA_cys_MeTrfase_AS"/>
</dbReference>
<keyword evidence="7" id="KW-0010">Activator</keyword>
<dbReference type="InterPro" id="IPR016221">
    <property type="entry name" value="Bifunct_regulatory_prot_Ada"/>
</dbReference>
<keyword evidence="11" id="KW-0862">Zinc</keyword>
<feature type="active site" description="Nucleophile; methyl group acceptor from either O6-methylguanine or O4-methylthymine" evidence="10">
    <location>
        <position position="313"/>
    </location>
</feature>
<dbReference type="EC" id="2.1.1.63" evidence="3"/>
<proteinExistence type="inferred from homology"/>
<evidence type="ECO:0000256" key="5">
    <source>
        <dbReference type="ARBA" id="ARBA00022679"/>
    </source>
</evidence>
<evidence type="ECO:0000256" key="6">
    <source>
        <dbReference type="ARBA" id="ARBA00022763"/>
    </source>
</evidence>
<dbReference type="Gene3D" id="1.10.10.10">
    <property type="entry name" value="Winged helix-like DNA-binding domain superfamily/Winged helix DNA-binding domain"/>
    <property type="match status" value="1"/>
</dbReference>
<dbReference type="PANTHER" id="PTHR10815">
    <property type="entry name" value="METHYLATED-DNA--PROTEIN-CYSTEINE METHYLTRANSFERASE"/>
    <property type="match status" value="1"/>
</dbReference>
<reference evidence="13 14" key="1">
    <citation type="submission" date="2020-08" db="EMBL/GenBank/DDBJ databases">
        <title>Genomic Encyclopedia of Type Strains, Phase IV (KMG-IV): sequencing the most valuable type-strain genomes for metagenomic binning, comparative biology and taxonomic classification.</title>
        <authorList>
            <person name="Goeker M."/>
        </authorList>
    </citation>
    <scope>NUCLEOTIDE SEQUENCE [LARGE SCALE GENOMIC DNA]</scope>
    <source>
        <strain evidence="13 14">DSM 101064</strain>
    </source>
</reference>
<evidence type="ECO:0000313" key="13">
    <source>
        <dbReference type="EMBL" id="MBB5721650.1"/>
    </source>
</evidence>
<feature type="binding site" evidence="11">
    <location>
        <position position="37"/>
    </location>
    <ligand>
        <name>Zn(2+)</name>
        <dbReference type="ChEBI" id="CHEBI:29105"/>
    </ligand>
</feature>
<dbReference type="NCBIfam" id="TIGR00589">
    <property type="entry name" value="ogt"/>
    <property type="match status" value="1"/>
</dbReference>
<dbReference type="SUPFAM" id="SSF57884">
    <property type="entry name" value="Ada DNA repair protein, N-terminal domain (N-Ada 10)"/>
    <property type="match status" value="1"/>
</dbReference>
<keyword evidence="6" id="KW-0227">DNA damage</keyword>
<evidence type="ECO:0000256" key="11">
    <source>
        <dbReference type="PIRSR" id="PIRSR000409-3"/>
    </source>
</evidence>
<dbReference type="SUPFAM" id="SSF53155">
    <property type="entry name" value="Methylated DNA-protein cysteine methyltransferase domain"/>
    <property type="match status" value="1"/>
</dbReference>
<feature type="domain" description="HTH araC/xylS-type" evidence="12">
    <location>
        <begin position="106"/>
        <end position="178"/>
    </location>
</feature>
<dbReference type="AlphaFoldDB" id="A0A7W9BJI2"/>
<dbReference type="InterPro" id="IPR035451">
    <property type="entry name" value="Ada-like_dom_sf"/>
</dbReference>
<dbReference type="SUPFAM" id="SSF46767">
    <property type="entry name" value="Methylated DNA-protein cysteine methyltransferase, C-terminal domain"/>
    <property type="match status" value="1"/>
</dbReference>
<evidence type="ECO:0000256" key="8">
    <source>
        <dbReference type="ARBA" id="ARBA00023204"/>
    </source>
</evidence>
<dbReference type="GO" id="GO:0008270">
    <property type="term" value="F:zinc ion binding"/>
    <property type="evidence" value="ECO:0007669"/>
    <property type="project" value="InterPro"/>
</dbReference>
<dbReference type="Proteomes" id="UP000535415">
    <property type="component" value="Unassembled WGS sequence"/>
</dbReference>
<keyword evidence="4 13" id="KW-0489">Methyltransferase</keyword>
<feature type="binding site" evidence="11">
    <location>
        <position position="41"/>
    </location>
    <ligand>
        <name>Zn(2+)</name>
        <dbReference type="ChEBI" id="CHEBI:29105"/>
    </ligand>
</feature>
<keyword evidence="14" id="KW-1185">Reference proteome</keyword>
<evidence type="ECO:0000259" key="12">
    <source>
        <dbReference type="PROSITE" id="PS01124"/>
    </source>
</evidence>
<evidence type="ECO:0000256" key="9">
    <source>
        <dbReference type="ARBA" id="ARBA00049348"/>
    </source>
</evidence>
<feature type="binding site" evidence="11">
    <location>
        <position position="71"/>
    </location>
    <ligand>
        <name>Zn(2+)</name>
        <dbReference type="ChEBI" id="CHEBI:29105"/>
    </ligand>
</feature>
<dbReference type="Gene3D" id="3.30.160.70">
    <property type="entry name" value="Methylated DNA-protein cysteine methyltransferase domain"/>
    <property type="match status" value="1"/>
</dbReference>
<keyword evidence="5 13" id="KW-0808">Transferase</keyword>
<dbReference type="InterPro" id="IPR014048">
    <property type="entry name" value="MethylDNA_cys_MeTrfase_DNA-bd"/>
</dbReference>
<dbReference type="Pfam" id="PF02805">
    <property type="entry name" value="Ada_Zn_binding"/>
    <property type="match status" value="1"/>
</dbReference>
<dbReference type="Pfam" id="PF01035">
    <property type="entry name" value="DNA_binding_1"/>
    <property type="match status" value="1"/>
</dbReference>
<evidence type="ECO:0000256" key="10">
    <source>
        <dbReference type="PIRSR" id="PIRSR000409-1"/>
    </source>
</evidence>
<dbReference type="InterPro" id="IPR036631">
    <property type="entry name" value="MGMT_N_sf"/>
</dbReference>
<feature type="binding site" evidence="11">
    <location>
        <position position="68"/>
    </location>
    <ligand>
        <name>Zn(2+)</name>
        <dbReference type="ChEBI" id="CHEBI:29105"/>
    </ligand>
</feature>
<evidence type="ECO:0000256" key="3">
    <source>
        <dbReference type="ARBA" id="ARBA00011918"/>
    </source>
</evidence>
<dbReference type="InterPro" id="IPR036217">
    <property type="entry name" value="MethylDNA_cys_MeTrfase_DNAb"/>
</dbReference>
<dbReference type="SMART" id="SM00342">
    <property type="entry name" value="HTH_ARAC"/>
    <property type="match status" value="1"/>
</dbReference>
<sequence>MLFDLPPDDVLYAALIARDAGYDGRAWVGVTTTGIFCRPSCPARKPKPENCKWFDAAGDCIAAGFRPCKRCKPLHDMADPSVADLLTALEADPEHRWSEGDVIARGFDPSTVRRAFKRAFGMTFLDLARQRRLALGFTELSAGRVVDAQVAAGFESASAFRRAFTRWLGIRPGDLPATSLLRATWITTPLGDMVAVADQHSLHLLEFTDRKALPTELKKLHARHPVSIGYFDIFDQLKSELDDFFAGCSATFTIPLTYHGTPFTQTVWDALRKIPAGRTQSYTNIAQTIDRPTATRAVARANGANQIAILIPCHRIIGADGSLTGYGGGLWRKDRLIAVEKSYADKDRP</sequence>
<comment type="caution">
    <text evidence="13">The sequence shown here is derived from an EMBL/GenBank/DDBJ whole genome shotgun (WGS) entry which is preliminary data.</text>
</comment>
<dbReference type="Pfam" id="PF12833">
    <property type="entry name" value="HTH_18"/>
    <property type="match status" value="1"/>
</dbReference>
<dbReference type="PROSITE" id="PS01124">
    <property type="entry name" value="HTH_ARAC_FAMILY_2"/>
    <property type="match status" value="1"/>
</dbReference>
<dbReference type="PANTHER" id="PTHR10815:SF5">
    <property type="entry name" value="METHYLATED-DNA--PROTEIN-CYSTEINE METHYLTRANSFERASE"/>
    <property type="match status" value="1"/>
</dbReference>
<name>A0A7W9BJI2_9RHOB</name>
<dbReference type="CDD" id="cd06445">
    <property type="entry name" value="ATase"/>
    <property type="match status" value="1"/>
</dbReference>
<dbReference type="Gene3D" id="1.10.10.60">
    <property type="entry name" value="Homeodomain-like"/>
    <property type="match status" value="1"/>
</dbReference>
<evidence type="ECO:0000256" key="7">
    <source>
        <dbReference type="ARBA" id="ARBA00023159"/>
    </source>
</evidence>
<accession>A0A7W9BJI2</accession>
<comment type="similarity">
    <text evidence="2">Belongs to the MGMT family.</text>
</comment>
<evidence type="ECO:0000256" key="4">
    <source>
        <dbReference type="ARBA" id="ARBA00022603"/>
    </source>
</evidence>
<keyword evidence="8" id="KW-0234">DNA repair</keyword>
<dbReference type="PIRSF" id="PIRSF000409">
    <property type="entry name" value="Ada"/>
    <property type="match status" value="1"/>
</dbReference>
<dbReference type="RefSeq" id="WP_183527202.1">
    <property type="nucleotide sequence ID" value="NZ_JACIJM010000003.1"/>
</dbReference>
<dbReference type="FunFam" id="1.10.10.10:FF:000214">
    <property type="entry name" value="Methylated-DNA--protein-cysteine methyltransferase"/>
    <property type="match status" value="1"/>
</dbReference>
<protein>
    <recommendedName>
        <fullName evidence="3">methylated-DNA--[protein]-cysteine S-methyltransferase</fullName>
        <ecNumber evidence="3">2.1.1.63</ecNumber>
    </recommendedName>
</protein>
<dbReference type="GO" id="GO:0032259">
    <property type="term" value="P:methylation"/>
    <property type="evidence" value="ECO:0007669"/>
    <property type="project" value="UniProtKB-KW"/>
</dbReference>
<dbReference type="GO" id="GO:0006281">
    <property type="term" value="P:DNA repair"/>
    <property type="evidence" value="ECO:0007669"/>
    <property type="project" value="UniProtKB-KW"/>
</dbReference>
<gene>
    <name evidence="13" type="ORF">FHS72_001262</name>
</gene>
<keyword evidence="11" id="KW-0479">Metal-binding</keyword>
<comment type="catalytic activity">
    <reaction evidence="9">
        <text>a 6-O-methyl-2'-deoxyguanosine in DNA + L-cysteinyl-[protein] = S-methyl-L-cysteinyl-[protein] + a 2'-deoxyguanosine in DNA</text>
        <dbReference type="Rhea" id="RHEA:24000"/>
        <dbReference type="Rhea" id="RHEA-COMP:10131"/>
        <dbReference type="Rhea" id="RHEA-COMP:10132"/>
        <dbReference type="Rhea" id="RHEA-COMP:11367"/>
        <dbReference type="Rhea" id="RHEA-COMP:11368"/>
        <dbReference type="ChEBI" id="CHEBI:29950"/>
        <dbReference type="ChEBI" id="CHEBI:82612"/>
        <dbReference type="ChEBI" id="CHEBI:85445"/>
        <dbReference type="ChEBI" id="CHEBI:85448"/>
        <dbReference type="EC" id="2.1.1.63"/>
    </reaction>
</comment>
<dbReference type="InterPro" id="IPR036388">
    <property type="entry name" value="WH-like_DNA-bd_sf"/>
</dbReference>
<dbReference type="GO" id="GO:0003908">
    <property type="term" value="F:methylated-DNA-[protein]-cysteine S-methyltransferase activity"/>
    <property type="evidence" value="ECO:0007669"/>
    <property type="project" value="UniProtKB-EC"/>
</dbReference>
<evidence type="ECO:0000313" key="14">
    <source>
        <dbReference type="Proteomes" id="UP000535415"/>
    </source>
</evidence>
<dbReference type="GO" id="GO:0003700">
    <property type="term" value="F:DNA-binding transcription factor activity"/>
    <property type="evidence" value="ECO:0007669"/>
    <property type="project" value="InterPro"/>
</dbReference>